<dbReference type="SUPFAM" id="SSF50998">
    <property type="entry name" value="Quinoprotein alcohol dehydrogenase-like"/>
    <property type="match status" value="1"/>
</dbReference>
<comment type="caution">
    <text evidence="4">The sequence shown here is derived from an EMBL/GenBank/DDBJ whole genome shotgun (WGS) entry which is preliminary data.</text>
</comment>
<dbReference type="RefSeq" id="WP_379534826.1">
    <property type="nucleotide sequence ID" value="NZ_JBHSBI010000039.1"/>
</dbReference>
<dbReference type="PROSITE" id="PS50082">
    <property type="entry name" value="WD_REPEATS_2"/>
    <property type="match status" value="1"/>
</dbReference>
<dbReference type="Proteomes" id="UP001595851">
    <property type="component" value="Unassembled WGS sequence"/>
</dbReference>
<dbReference type="SMART" id="SM00320">
    <property type="entry name" value="WD40"/>
    <property type="match status" value="3"/>
</dbReference>
<dbReference type="PROSITE" id="PS50294">
    <property type="entry name" value="WD_REPEATS_REGION"/>
    <property type="match status" value="1"/>
</dbReference>
<name>A0ABV8GQM9_9ACTN</name>
<dbReference type="Pfam" id="PF00400">
    <property type="entry name" value="WD40"/>
    <property type="match status" value="1"/>
</dbReference>
<organism evidence="4 5">
    <name type="scientific">Nonomuraea purpurea</name>
    <dbReference type="NCBI Taxonomy" id="1849276"/>
    <lineage>
        <taxon>Bacteria</taxon>
        <taxon>Bacillati</taxon>
        <taxon>Actinomycetota</taxon>
        <taxon>Actinomycetes</taxon>
        <taxon>Streptosporangiales</taxon>
        <taxon>Streptosporangiaceae</taxon>
        <taxon>Nonomuraea</taxon>
    </lineage>
</organism>
<dbReference type="InterPro" id="IPR050505">
    <property type="entry name" value="WDR55/POC1"/>
</dbReference>
<reference evidence="5" key="1">
    <citation type="journal article" date="2019" name="Int. J. Syst. Evol. Microbiol.">
        <title>The Global Catalogue of Microorganisms (GCM) 10K type strain sequencing project: providing services to taxonomists for standard genome sequencing and annotation.</title>
        <authorList>
            <consortium name="The Broad Institute Genomics Platform"/>
            <consortium name="The Broad Institute Genome Sequencing Center for Infectious Disease"/>
            <person name="Wu L."/>
            <person name="Ma J."/>
        </authorList>
    </citation>
    <scope>NUCLEOTIDE SEQUENCE [LARGE SCALE GENOMIC DNA]</scope>
    <source>
        <strain evidence="5">TBRC 1276</strain>
    </source>
</reference>
<dbReference type="InterPro" id="IPR015943">
    <property type="entry name" value="WD40/YVTN_repeat-like_dom_sf"/>
</dbReference>
<evidence type="ECO:0000256" key="2">
    <source>
        <dbReference type="ARBA" id="ARBA00022737"/>
    </source>
</evidence>
<gene>
    <name evidence="4" type="ORF">ACFOY2_47880</name>
</gene>
<accession>A0ABV8GQM9</accession>
<dbReference type="InterPro" id="IPR011047">
    <property type="entry name" value="Quinoprotein_ADH-like_sf"/>
</dbReference>
<dbReference type="PANTHER" id="PTHR44019">
    <property type="entry name" value="WD REPEAT-CONTAINING PROTEIN 55"/>
    <property type="match status" value="1"/>
</dbReference>
<evidence type="ECO:0000313" key="5">
    <source>
        <dbReference type="Proteomes" id="UP001595851"/>
    </source>
</evidence>
<keyword evidence="1 3" id="KW-0853">WD repeat</keyword>
<evidence type="ECO:0000256" key="1">
    <source>
        <dbReference type="ARBA" id="ARBA00022574"/>
    </source>
</evidence>
<dbReference type="EMBL" id="JBHSBI010000039">
    <property type="protein sequence ID" value="MFC4015007.1"/>
    <property type="molecule type" value="Genomic_DNA"/>
</dbReference>
<proteinExistence type="predicted"/>
<protein>
    <submittedName>
        <fullName evidence="4">WD40 repeat domain-containing protein</fullName>
    </submittedName>
</protein>
<dbReference type="Gene3D" id="2.130.10.10">
    <property type="entry name" value="YVTN repeat-like/Quinoprotein amine dehydrogenase"/>
    <property type="match status" value="2"/>
</dbReference>
<evidence type="ECO:0000256" key="3">
    <source>
        <dbReference type="PROSITE-ProRule" id="PRU00221"/>
    </source>
</evidence>
<dbReference type="PANTHER" id="PTHR44019:SF8">
    <property type="entry name" value="POC1 CENTRIOLAR PROTEIN HOMOLOG"/>
    <property type="match status" value="1"/>
</dbReference>
<feature type="repeat" description="WD" evidence="3">
    <location>
        <begin position="9"/>
        <end position="50"/>
    </location>
</feature>
<dbReference type="InterPro" id="IPR001680">
    <property type="entry name" value="WD40_rpt"/>
</dbReference>
<evidence type="ECO:0000313" key="4">
    <source>
        <dbReference type="EMBL" id="MFC4015007.1"/>
    </source>
</evidence>
<keyword evidence="5" id="KW-1185">Reference proteome</keyword>
<keyword evidence="2" id="KW-0677">Repeat</keyword>
<sequence length="695" mass="73546">MHDLEREPFEDHADRVTAVALSPDGAFGVTATCTGEVRLWRLPGGRRRRGQLLAAVSGPHRGPVRGALFLPGADPVRLVTVGAGALRWTIEKEAVEWRRLVQERGMRSPVLAADGQSIFTAIGEDVRWWSQNDQRGGRVPGHRGLVAIALARGGLIICGNAEGGVRCLPAQDPGRASDVRTLWSYTDDEPAPQRLLRVCDRGRLVVSPRRDRVVVLDAGSGDVVTAFEPPARPTAIAAHAEAPLVAIGCRDGSLTWWDARSGRSLGHVPAHEGRIGALAMGGNDLVLSASQDGSAALWRLHGHAPLGRFEPAPPSRPTVGYGREDVWELGVAAGSPDGRQWLIGGHGGQVHVLEWRGDGRLVPVRAGWPGRMAGETDVEGLLDDLRDHRTDPDAGLAAGRAFVELGYPEEDHDEVVAALRALTVDSAEADVREQAMIVLAEADEAEATTAAYTLFDSYRGVTHGLAGRLLTHFTSPPPTVGHLNPAEGRAPAGCFGGVPLEGSSGSAAGRLPGDGAPTVASLVAVLPEAGSLLGVVISEALAERGAAAFPAVHEALRSVTGPSRVSSGDWSSADTTVYRLVRVLIGMGRDAAAATPTLMALVEDDEVSQHTRYQARLALTFIGLPETVDALAAEILRRDREEGCHELLRVLSRMSGAALAEARLLPDALAAVERLGDGHELHLADLIRAELDKNP</sequence>